<evidence type="ECO:0000313" key="2">
    <source>
        <dbReference type="EMBL" id="MCI85311.1"/>
    </source>
</evidence>
<protein>
    <submittedName>
        <fullName evidence="2">Uncharacterized protein</fullName>
    </submittedName>
</protein>
<feature type="non-terminal residue" evidence="2">
    <location>
        <position position="1"/>
    </location>
</feature>
<reference evidence="2 3" key="1">
    <citation type="journal article" date="2018" name="Front. Plant Sci.">
        <title>Red Clover (Trifolium pratense) and Zigzag Clover (T. medium) - A Picture of Genomic Similarities and Differences.</title>
        <authorList>
            <person name="Dluhosova J."/>
            <person name="Istvanek J."/>
            <person name="Nedelnik J."/>
            <person name="Repkova J."/>
        </authorList>
    </citation>
    <scope>NUCLEOTIDE SEQUENCE [LARGE SCALE GENOMIC DNA]</scope>
    <source>
        <strain evidence="3">cv. 10/8</strain>
        <tissue evidence="2">Leaf</tissue>
    </source>
</reference>
<name>A0A392VEC2_9FABA</name>
<keyword evidence="3" id="KW-1185">Reference proteome</keyword>
<feature type="compositionally biased region" description="Basic and acidic residues" evidence="1">
    <location>
        <begin position="8"/>
        <end position="18"/>
    </location>
</feature>
<proteinExistence type="predicted"/>
<sequence length="25" mass="2826">IPSIDNCSPRRVESEKNGYRTMDAS</sequence>
<dbReference type="EMBL" id="LXQA011112493">
    <property type="protein sequence ID" value="MCI85311.1"/>
    <property type="molecule type" value="Genomic_DNA"/>
</dbReference>
<accession>A0A392VEC2</accession>
<dbReference type="Proteomes" id="UP000265520">
    <property type="component" value="Unassembled WGS sequence"/>
</dbReference>
<feature type="region of interest" description="Disordered" evidence="1">
    <location>
        <begin position="1"/>
        <end position="25"/>
    </location>
</feature>
<comment type="caution">
    <text evidence="2">The sequence shown here is derived from an EMBL/GenBank/DDBJ whole genome shotgun (WGS) entry which is preliminary data.</text>
</comment>
<evidence type="ECO:0000256" key="1">
    <source>
        <dbReference type="SAM" id="MobiDB-lite"/>
    </source>
</evidence>
<evidence type="ECO:0000313" key="3">
    <source>
        <dbReference type="Proteomes" id="UP000265520"/>
    </source>
</evidence>
<organism evidence="2 3">
    <name type="scientific">Trifolium medium</name>
    <dbReference type="NCBI Taxonomy" id="97028"/>
    <lineage>
        <taxon>Eukaryota</taxon>
        <taxon>Viridiplantae</taxon>
        <taxon>Streptophyta</taxon>
        <taxon>Embryophyta</taxon>
        <taxon>Tracheophyta</taxon>
        <taxon>Spermatophyta</taxon>
        <taxon>Magnoliopsida</taxon>
        <taxon>eudicotyledons</taxon>
        <taxon>Gunneridae</taxon>
        <taxon>Pentapetalae</taxon>
        <taxon>rosids</taxon>
        <taxon>fabids</taxon>
        <taxon>Fabales</taxon>
        <taxon>Fabaceae</taxon>
        <taxon>Papilionoideae</taxon>
        <taxon>50 kb inversion clade</taxon>
        <taxon>NPAAA clade</taxon>
        <taxon>Hologalegina</taxon>
        <taxon>IRL clade</taxon>
        <taxon>Trifolieae</taxon>
        <taxon>Trifolium</taxon>
    </lineage>
</organism>
<dbReference type="AlphaFoldDB" id="A0A392VEC2"/>